<dbReference type="GO" id="GO:0006353">
    <property type="term" value="P:DNA-templated transcription termination"/>
    <property type="evidence" value="ECO:0007669"/>
    <property type="project" value="InterPro"/>
</dbReference>
<comment type="similarity">
    <text evidence="1">Belongs to the MtrB family.</text>
</comment>
<dbReference type="InterPro" id="IPR000824">
    <property type="entry name" value="MtrB"/>
</dbReference>
<dbReference type="SUPFAM" id="SSF51219">
    <property type="entry name" value="TRAP-like"/>
    <property type="match status" value="1"/>
</dbReference>
<dbReference type="InterPro" id="IPR016031">
    <property type="entry name" value="Trp_RNA-bd_attenuator-like_dom"/>
</dbReference>
<evidence type="ECO:0000256" key="8">
    <source>
        <dbReference type="ARBA" id="ARBA00033109"/>
    </source>
</evidence>
<evidence type="ECO:0000259" key="9">
    <source>
        <dbReference type="Pfam" id="PF02081"/>
    </source>
</evidence>
<dbReference type="Proteomes" id="UP000886887">
    <property type="component" value="Unassembled WGS sequence"/>
</dbReference>
<dbReference type="NCBIfam" id="NF009724">
    <property type="entry name" value="PRK13251.1"/>
    <property type="match status" value="1"/>
</dbReference>
<dbReference type="Pfam" id="PF02081">
    <property type="entry name" value="TrpBP"/>
    <property type="match status" value="1"/>
</dbReference>
<name>A0A9D0Z9R3_9FIRM</name>
<dbReference type="Gene3D" id="2.60.40.50">
    <property type="entry name" value="TRAP-like"/>
    <property type="match status" value="1"/>
</dbReference>
<comment type="subunit">
    <text evidence="2">Oligomer of 11 identical subunits arranged in doughnut-like structure.</text>
</comment>
<dbReference type="PRINTS" id="PR00687">
    <property type="entry name" value="TRPRNAAP"/>
</dbReference>
<evidence type="ECO:0000256" key="1">
    <source>
        <dbReference type="ARBA" id="ARBA00010027"/>
    </source>
</evidence>
<comment type="caution">
    <text evidence="10">The sequence shown here is derived from an EMBL/GenBank/DDBJ whole genome shotgun (WGS) entry which is preliminary data.</text>
</comment>
<dbReference type="EMBL" id="DVFJ01000013">
    <property type="protein sequence ID" value="HIQ71470.1"/>
    <property type="molecule type" value="Genomic_DNA"/>
</dbReference>
<dbReference type="GO" id="GO:0006355">
    <property type="term" value="P:regulation of DNA-templated transcription"/>
    <property type="evidence" value="ECO:0007669"/>
    <property type="project" value="InterPro"/>
</dbReference>
<evidence type="ECO:0000313" key="10">
    <source>
        <dbReference type="EMBL" id="HIQ71470.1"/>
    </source>
</evidence>
<evidence type="ECO:0000256" key="2">
    <source>
        <dbReference type="ARBA" id="ARBA00011104"/>
    </source>
</evidence>
<evidence type="ECO:0000256" key="7">
    <source>
        <dbReference type="ARBA" id="ARBA00029615"/>
    </source>
</evidence>
<evidence type="ECO:0000313" key="11">
    <source>
        <dbReference type="Proteomes" id="UP000886887"/>
    </source>
</evidence>
<feature type="domain" description="Tryptophan RNA-binding attenuator protein" evidence="9">
    <location>
        <begin position="35"/>
        <end position="100"/>
    </location>
</feature>
<evidence type="ECO:0000256" key="3">
    <source>
        <dbReference type="ARBA" id="ARBA00016308"/>
    </source>
</evidence>
<proteinExistence type="inferred from homology"/>
<dbReference type="GO" id="GO:0003723">
    <property type="term" value="F:RNA binding"/>
    <property type="evidence" value="ECO:0007669"/>
    <property type="project" value="UniProtKB-KW"/>
</dbReference>
<reference evidence="10" key="2">
    <citation type="journal article" date="2021" name="PeerJ">
        <title>Extensive microbial diversity within the chicken gut microbiome revealed by metagenomics and culture.</title>
        <authorList>
            <person name="Gilroy R."/>
            <person name="Ravi A."/>
            <person name="Getino M."/>
            <person name="Pursley I."/>
            <person name="Horton D.L."/>
            <person name="Alikhan N.F."/>
            <person name="Baker D."/>
            <person name="Gharbi K."/>
            <person name="Hall N."/>
            <person name="Watson M."/>
            <person name="Adriaenssens E.M."/>
            <person name="Foster-Nyarko E."/>
            <person name="Jarju S."/>
            <person name="Secka A."/>
            <person name="Antonio M."/>
            <person name="Oren A."/>
            <person name="Chaudhuri R.R."/>
            <person name="La Ragione R."/>
            <person name="Hildebrand F."/>
            <person name="Pallen M.J."/>
        </authorList>
    </citation>
    <scope>NUCLEOTIDE SEQUENCE</scope>
    <source>
        <strain evidence="10">ChiSxjej2B14-6234</strain>
    </source>
</reference>
<evidence type="ECO:0000256" key="4">
    <source>
        <dbReference type="ARBA" id="ARBA00022884"/>
    </source>
</evidence>
<dbReference type="AlphaFoldDB" id="A0A9D0Z9R3"/>
<sequence>METKWHAWYNKNGGVGSYKGVLRVQGDENDSAVCGDYIAVRALENGVTIIGMTRGRDTRLHHTEHLDAGEVMIAQFTDNTSAVKVRGRAEILTRHGRIRSGLD</sequence>
<evidence type="ECO:0000256" key="5">
    <source>
        <dbReference type="ARBA" id="ARBA00023015"/>
    </source>
</evidence>
<dbReference type="InterPro" id="IPR023558">
    <property type="entry name" value="Trp_RNA-bd_attenuator_dom"/>
</dbReference>
<keyword evidence="5" id="KW-0805">Transcription regulation</keyword>
<evidence type="ECO:0000256" key="6">
    <source>
        <dbReference type="ARBA" id="ARBA00023163"/>
    </source>
</evidence>
<keyword evidence="6" id="KW-0804">Transcription</keyword>
<organism evidence="10 11">
    <name type="scientific">Candidatus Onthenecus intestinigallinarum</name>
    <dbReference type="NCBI Taxonomy" id="2840875"/>
    <lineage>
        <taxon>Bacteria</taxon>
        <taxon>Bacillati</taxon>
        <taxon>Bacillota</taxon>
        <taxon>Clostridia</taxon>
        <taxon>Eubacteriales</taxon>
        <taxon>Candidatus Onthenecus</taxon>
    </lineage>
</organism>
<gene>
    <name evidence="10" type="primary">mtrB</name>
    <name evidence="10" type="ORF">IAB73_04585</name>
</gene>
<accession>A0A9D0Z9R3</accession>
<keyword evidence="4" id="KW-0694">RNA-binding</keyword>
<reference evidence="10" key="1">
    <citation type="submission" date="2020-10" db="EMBL/GenBank/DDBJ databases">
        <authorList>
            <person name="Gilroy R."/>
        </authorList>
    </citation>
    <scope>NUCLEOTIDE SEQUENCE</scope>
    <source>
        <strain evidence="10">ChiSxjej2B14-6234</strain>
    </source>
</reference>
<protein>
    <recommendedName>
        <fullName evidence="3">Transcription attenuation protein MtrB</fullName>
    </recommendedName>
    <alternativeName>
        <fullName evidence="8">Trp RNA-binding attenuation protein</fullName>
    </alternativeName>
    <alternativeName>
        <fullName evidence="7">Tryptophan RNA-binding attenuator protein</fullName>
    </alternativeName>
</protein>